<dbReference type="AlphaFoldDB" id="A0A8J2XQB9"/>
<sequence length="401" mass="45104">MNDVDVGAFRALFNEACLKCFGHRVEAPLTETESRLLYTRIFEETGLIVGAKSIKNYSIFVFSPVEGKEENPSVATLDTLSRYVLGAPYTTEPERKKAAGHYPYWYRWREEWMREKMAPPEAPGNGGIERKQGRSRLWWKGAVFVLLALVIGGLTLVFRQGALPGEFRDDFTALSEDSMAARGWMVVSKDTAYWKRRAEQPGCLTLYTLKGDNWPDPAQQPVIHNLVMRRIPCDCFTLELHFAAFIPRQNWQQAGILLSEDTGLSGRSMRISILYNDFNGVYPRSGFIILQAITSLGAGSGKPEEIAHLPLFSTDTLRTNPLLYKDLQHTALRIEKQGDRFRILYADGILENSSFKEVASHSFPMEPRYAGLFAIKGFVDSAAEMPARISFFSLDCGGCGK</sequence>
<keyword evidence="1" id="KW-0472">Membrane</keyword>
<organism evidence="2 3">
    <name type="scientific">Puia dinghuensis</name>
    <dbReference type="NCBI Taxonomy" id="1792502"/>
    <lineage>
        <taxon>Bacteria</taxon>
        <taxon>Pseudomonadati</taxon>
        <taxon>Bacteroidota</taxon>
        <taxon>Chitinophagia</taxon>
        <taxon>Chitinophagales</taxon>
        <taxon>Chitinophagaceae</taxon>
        <taxon>Puia</taxon>
    </lineage>
</organism>
<dbReference type="Proteomes" id="UP000607559">
    <property type="component" value="Unassembled WGS sequence"/>
</dbReference>
<name>A0A8J2XQB9_9BACT</name>
<dbReference type="EMBL" id="BMJC01000001">
    <property type="protein sequence ID" value="GGA91765.1"/>
    <property type="molecule type" value="Genomic_DNA"/>
</dbReference>
<dbReference type="Gene3D" id="2.60.120.200">
    <property type="match status" value="1"/>
</dbReference>
<dbReference type="RefSeq" id="WP_188929885.1">
    <property type="nucleotide sequence ID" value="NZ_BMJC01000001.1"/>
</dbReference>
<evidence type="ECO:0000313" key="3">
    <source>
        <dbReference type="Proteomes" id="UP000607559"/>
    </source>
</evidence>
<proteinExistence type="predicted"/>
<evidence type="ECO:0000313" key="2">
    <source>
        <dbReference type="EMBL" id="GGA91765.1"/>
    </source>
</evidence>
<evidence type="ECO:0000256" key="1">
    <source>
        <dbReference type="SAM" id="Phobius"/>
    </source>
</evidence>
<keyword evidence="3" id="KW-1185">Reference proteome</keyword>
<comment type="caution">
    <text evidence="2">The sequence shown here is derived from an EMBL/GenBank/DDBJ whole genome shotgun (WGS) entry which is preliminary data.</text>
</comment>
<accession>A0A8J2XQB9</accession>
<keyword evidence="1" id="KW-0812">Transmembrane</keyword>
<reference evidence="2" key="1">
    <citation type="journal article" date="2014" name="Int. J. Syst. Evol. Microbiol.">
        <title>Complete genome sequence of Corynebacterium casei LMG S-19264T (=DSM 44701T), isolated from a smear-ripened cheese.</title>
        <authorList>
            <consortium name="US DOE Joint Genome Institute (JGI-PGF)"/>
            <person name="Walter F."/>
            <person name="Albersmeier A."/>
            <person name="Kalinowski J."/>
            <person name="Ruckert C."/>
        </authorList>
    </citation>
    <scope>NUCLEOTIDE SEQUENCE</scope>
    <source>
        <strain evidence="2">CGMCC 1.15448</strain>
    </source>
</reference>
<protein>
    <submittedName>
        <fullName evidence="2">Uncharacterized protein</fullName>
    </submittedName>
</protein>
<keyword evidence="1" id="KW-1133">Transmembrane helix</keyword>
<feature type="transmembrane region" description="Helical" evidence="1">
    <location>
        <begin position="137"/>
        <end position="158"/>
    </location>
</feature>
<gene>
    <name evidence="2" type="ORF">GCM10011511_13910</name>
</gene>
<reference evidence="2" key="2">
    <citation type="submission" date="2020-09" db="EMBL/GenBank/DDBJ databases">
        <authorList>
            <person name="Sun Q."/>
            <person name="Zhou Y."/>
        </authorList>
    </citation>
    <scope>NUCLEOTIDE SEQUENCE</scope>
    <source>
        <strain evidence="2">CGMCC 1.15448</strain>
    </source>
</reference>